<organism evidence="2 3">
    <name type="scientific">Bizionia echini</name>
    <dbReference type="NCBI Taxonomy" id="649333"/>
    <lineage>
        <taxon>Bacteria</taxon>
        <taxon>Pseudomonadati</taxon>
        <taxon>Bacteroidota</taxon>
        <taxon>Flavobacteriia</taxon>
        <taxon>Flavobacteriales</taxon>
        <taxon>Flavobacteriaceae</taxon>
        <taxon>Bizionia</taxon>
    </lineage>
</organism>
<feature type="transmembrane region" description="Helical" evidence="1">
    <location>
        <begin position="115"/>
        <end position="141"/>
    </location>
</feature>
<gene>
    <name evidence="2" type="ORF">SAMN04487989_10722</name>
</gene>
<keyword evidence="3" id="KW-1185">Reference proteome</keyword>
<evidence type="ECO:0008006" key="4">
    <source>
        <dbReference type="Google" id="ProtNLM"/>
    </source>
</evidence>
<dbReference type="OrthoDB" id="996005at2"/>
<evidence type="ECO:0000256" key="1">
    <source>
        <dbReference type="SAM" id="Phobius"/>
    </source>
</evidence>
<feature type="transmembrane region" description="Helical" evidence="1">
    <location>
        <begin position="61"/>
        <end position="94"/>
    </location>
</feature>
<dbReference type="STRING" id="649333.SAMN04487989_10722"/>
<accession>A0A1I5D6X9</accession>
<sequence length="435" mass="51483">MIKDKNILYISSFGILIRLLLFFVFYTHVTIYPDSSGYIDLAEHIAALSYSGYDGARTPGYALIIALSFGNLYVTVFYQFLLGVITAILWYLLLQNLRFSKKQSLYITLFLQTFIHIYFFETAILMESFILLLITLVFYLITLNKQTFVMHVILGLLFGYLVLTKPFYLYIPFLLYGFWFLKAPKNIKLLASRFIMLVFPVLAYLGWSSVIEKHHGYFSSTTLMGVYISQNCVRFAEKSPDKFKWLSEPYVAYRNKAIKENKDIAMSIWYAYDDGAYNKYGLEFSELSKALTEYAKVTIANNPLEYLHQVVFYSWRDFWKPTLYWNYNDFNFKYANKFFRGIWYVQEPILYLFRFVFLLLVPVIIIKAIKKRTIDIGFIIMSVIFIASILQALLTYGTNNRFSFPFEFLIIISVLLYFKDRDWWFLKPLVNKFKF</sequence>
<dbReference type="RefSeq" id="WP_092209528.1">
    <property type="nucleotide sequence ID" value="NZ_FOVN01000007.1"/>
</dbReference>
<feature type="transmembrane region" description="Helical" evidence="1">
    <location>
        <begin position="376"/>
        <end position="396"/>
    </location>
</feature>
<dbReference type="EMBL" id="FOVN01000007">
    <property type="protein sequence ID" value="SFN94866.1"/>
    <property type="molecule type" value="Genomic_DNA"/>
</dbReference>
<feature type="transmembrane region" description="Helical" evidence="1">
    <location>
        <begin position="7"/>
        <end position="26"/>
    </location>
</feature>
<evidence type="ECO:0000313" key="2">
    <source>
        <dbReference type="EMBL" id="SFN94866.1"/>
    </source>
</evidence>
<protein>
    <recommendedName>
        <fullName evidence="4">Dolichyl-phosphate-mannose-protein mannosyltransferase</fullName>
    </recommendedName>
</protein>
<feature type="transmembrane region" description="Helical" evidence="1">
    <location>
        <begin position="402"/>
        <end position="418"/>
    </location>
</feature>
<keyword evidence="1" id="KW-1133">Transmembrane helix</keyword>
<evidence type="ECO:0000313" key="3">
    <source>
        <dbReference type="Proteomes" id="UP000198705"/>
    </source>
</evidence>
<keyword evidence="1" id="KW-0812">Transmembrane</keyword>
<dbReference type="Proteomes" id="UP000198705">
    <property type="component" value="Unassembled WGS sequence"/>
</dbReference>
<feature type="transmembrane region" description="Helical" evidence="1">
    <location>
        <begin position="190"/>
        <end position="207"/>
    </location>
</feature>
<feature type="transmembrane region" description="Helical" evidence="1">
    <location>
        <begin position="349"/>
        <end position="369"/>
    </location>
</feature>
<keyword evidence="1" id="KW-0472">Membrane</keyword>
<dbReference type="AlphaFoldDB" id="A0A1I5D6X9"/>
<feature type="transmembrane region" description="Helical" evidence="1">
    <location>
        <begin position="153"/>
        <end position="178"/>
    </location>
</feature>
<name>A0A1I5D6X9_9FLAO</name>
<reference evidence="3" key="1">
    <citation type="submission" date="2016-10" db="EMBL/GenBank/DDBJ databases">
        <authorList>
            <person name="Varghese N."/>
            <person name="Submissions S."/>
        </authorList>
    </citation>
    <scope>NUCLEOTIDE SEQUENCE [LARGE SCALE GENOMIC DNA]</scope>
    <source>
        <strain evidence="3">DSM 23925</strain>
    </source>
</reference>
<proteinExistence type="predicted"/>